<keyword evidence="1" id="KW-0732">Signal</keyword>
<reference evidence="2 3" key="1">
    <citation type="submission" date="2022-06" db="EMBL/GenBank/DDBJ databases">
        <authorList>
            <person name="Xuan X."/>
        </authorList>
    </citation>
    <scope>NUCLEOTIDE SEQUENCE [LARGE SCALE GENOMIC DNA]</scope>
    <source>
        <strain evidence="2 3">2V75</strain>
    </source>
</reference>
<sequence>MKKYYVYFICLLLSTSVFAQVEGITYQAVLIDNNPDEIPGIDVPSNSIPEQPIAIRFSIEDALGSMEYQEIQQTQTDLYGTISLTIGQGERTPESLVPFDQINWDGPKSLRVDIDLQAGSDFTEFSRQPLTYVPYVRHRNFIADGVTNLNNDLYVNNESFARFSGDVLVEQDTRLQRLTAFGESNFNHRVTIEAPMETTNQSDIDAYPLRITGSAHGMAIELNDNIPDRTTNFVSFWDGNGNPVGRIEGFQALTDVSQNFILEVLLADEPDIDEAREQEDNDTAPPAPAPGAFDIYLNNDYSLNLLLEYIDLIEASSTFGWNLGACIGGLAVLGDCDDAAWSFIQLIMQGVQISLYVGYNERNVGVAFESGGADYAEWLKKFDENENLSFGDVVGVRAGEISARFAEAEKFMVVSRNPIVSGAMPKPGEENKYRQVAFIGQVPVKVLGDVNKGDYILPSGNGDGMAIAVSPEQMRLNDYRRIIGVAWQEYHGNDLFSYINTAVGINSGDLAREVSQMQVIMNRMQEALAEVNPSYHPDFFDVESISVSNLGEKTQSKTMQQLLLERHAIGQGDVRQQLLEMKAMMEVEDSMSPYFSFSKLPYLEEVLQNPTPQNLEKYKAFYEKALTKLKGFVQQ</sequence>
<dbReference type="EMBL" id="JAMXIB010000001">
    <property type="protein sequence ID" value="MCO5723488.1"/>
    <property type="molecule type" value="Genomic_DNA"/>
</dbReference>
<keyword evidence="3" id="KW-1185">Reference proteome</keyword>
<evidence type="ECO:0000313" key="3">
    <source>
        <dbReference type="Proteomes" id="UP001206312"/>
    </source>
</evidence>
<comment type="caution">
    <text evidence="2">The sequence shown here is derived from an EMBL/GenBank/DDBJ whole genome shotgun (WGS) entry which is preliminary data.</text>
</comment>
<feature type="chain" id="PRO_5046900169" evidence="1">
    <location>
        <begin position="20"/>
        <end position="635"/>
    </location>
</feature>
<dbReference type="Proteomes" id="UP001206312">
    <property type="component" value="Unassembled WGS sequence"/>
</dbReference>
<dbReference type="RefSeq" id="WP_252739864.1">
    <property type="nucleotide sequence ID" value="NZ_JAMXIB010000001.1"/>
</dbReference>
<accession>A0ABT1AVW3</accession>
<proteinExistence type="predicted"/>
<evidence type="ECO:0000313" key="2">
    <source>
        <dbReference type="EMBL" id="MCO5723488.1"/>
    </source>
</evidence>
<dbReference type="Gene3D" id="2.40.300.10">
    <property type="entry name" value="Head decoration protein D"/>
    <property type="match status" value="1"/>
</dbReference>
<protein>
    <submittedName>
        <fullName evidence="2">Uncharacterized protein</fullName>
    </submittedName>
</protein>
<gene>
    <name evidence="2" type="ORF">NG653_01385</name>
</gene>
<name>A0ABT1AVW3_9FLAO</name>
<evidence type="ECO:0000256" key="1">
    <source>
        <dbReference type="SAM" id="SignalP"/>
    </source>
</evidence>
<organism evidence="2 3">
    <name type="scientific">Robiginitalea marina</name>
    <dbReference type="NCBI Taxonomy" id="2954105"/>
    <lineage>
        <taxon>Bacteria</taxon>
        <taxon>Pseudomonadati</taxon>
        <taxon>Bacteroidota</taxon>
        <taxon>Flavobacteriia</taxon>
        <taxon>Flavobacteriales</taxon>
        <taxon>Flavobacteriaceae</taxon>
        <taxon>Robiginitalea</taxon>
    </lineage>
</organism>
<feature type="signal peptide" evidence="1">
    <location>
        <begin position="1"/>
        <end position="19"/>
    </location>
</feature>